<dbReference type="Pfam" id="PF01494">
    <property type="entry name" value="FAD_binding_3"/>
    <property type="match status" value="1"/>
</dbReference>
<evidence type="ECO:0000256" key="1">
    <source>
        <dbReference type="ARBA" id="ARBA00001974"/>
    </source>
</evidence>
<dbReference type="EMBL" id="WXEW01000001">
    <property type="protein sequence ID" value="NAS20328.1"/>
    <property type="molecule type" value="Genomic_DNA"/>
</dbReference>
<dbReference type="Gene3D" id="3.50.50.60">
    <property type="entry name" value="FAD/NAD(P)-binding domain"/>
    <property type="match status" value="1"/>
</dbReference>
<keyword evidence="3" id="KW-0274">FAD</keyword>
<dbReference type="InterPro" id="IPR002938">
    <property type="entry name" value="FAD-bd"/>
</dbReference>
<protein>
    <submittedName>
        <fullName evidence="7">NAD(P)-binding protein</fullName>
    </submittedName>
</protein>
<dbReference type="InterPro" id="IPR050493">
    <property type="entry name" value="FAD-dep_Monooxygenase_BioMet"/>
</dbReference>
<feature type="domain" description="FAD-binding" evidence="6">
    <location>
        <begin position="3"/>
        <end position="336"/>
    </location>
</feature>
<proteinExistence type="predicted"/>
<evidence type="ECO:0000256" key="3">
    <source>
        <dbReference type="ARBA" id="ARBA00022827"/>
    </source>
</evidence>
<dbReference type="GO" id="GO:0071949">
    <property type="term" value="F:FAD binding"/>
    <property type="evidence" value="ECO:0007669"/>
    <property type="project" value="InterPro"/>
</dbReference>
<dbReference type="AlphaFoldDB" id="A0A7C9J5N6"/>
<dbReference type="GO" id="GO:0004497">
    <property type="term" value="F:monooxygenase activity"/>
    <property type="evidence" value="ECO:0007669"/>
    <property type="project" value="UniProtKB-KW"/>
</dbReference>
<comment type="caution">
    <text evidence="7">The sequence shown here is derived from an EMBL/GenBank/DDBJ whole genome shotgun (WGS) entry which is preliminary data.</text>
</comment>
<reference evidence="7 8" key="1">
    <citation type="submission" date="2020-01" db="EMBL/GenBank/DDBJ databases">
        <title>Herbidospora sp. NEAU-GS84 nov., a novel actinomycete isolated from soil.</title>
        <authorList>
            <person name="Han L."/>
        </authorList>
    </citation>
    <scope>NUCLEOTIDE SEQUENCE [LARGE SCALE GENOMIC DNA]</scope>
    <source>
        <strain evidence="7 8">NEAU-GS84</strain>
    </source>
</reference>
<organism evidence="7 8">
    <name type="scientific">Herbidospora solisilvae</name>
    <dbReference type="NCBI Taxonomy" id="2696284"/>
    <lineage>
        <taxon>Bacteria</taxon>
        <taxon>Bacillati</taxon>
        <taxon>Actinomycetota</taxon>
        <taxon>Actinomycetes</taxon>
        <taxon>Streptosporangiales</taxon>
        <taxon>Streptosporangiaceae</taxon>
        <taxon>Herbidospora</taxon>
    </lineage>
</organism>
<dbReference type="InterPro" id="IPR036188">
    <property type="entry name" value="FAD/NAD-bd_sf"/>
</dbReference>
<dbReference type="PANTHER" id="PTHR13789:SF318">
    <property type="entry name" value="GERANYLGERANYL DIPHOSPHATE REDUCTASE"/>
    <property type="match status" value="1"/>
</dbReference>
<evidence type="ECO:0000256" key="5">
    <source>
        <dbReference type="ARBA" id="ARBA00023033"/>
    </source>
</evidence>
<evidence type="ECO:0000313" key="8">
    <source>
        <dbReference type="Proteomes" id="UP000479526"/>
    </source>
</evidence>
<gene>
    <name evidence="7" type="ORF">GT755_01360</name>
</gene>
<comment type="cofactor">
    <cofactor evidence="1">
        <name>FAD</name>
        <dbReference type="ChEBI" id="CHEBI:57692"/>
    </cofactor>
</comment>
<name>A0A7C9J5N6_9ACTN</name>
<dbReference type="PANTHER" id="PTHR13789">
    <property type="entry name" value="MONOOXYGENASE"/>
    <property type="match status" value="1"/>
</dbReference>
<keyword evidence="4" id="KW-0560">Oxidoreductase</keyword>
<dbReference type="RefSeq" id="WP_161477848.1">
    <property type="nucleotide sequence ID" value="NZ_WXEW01000001.1"/>
</dbReference>
<dbReference type="SUPFAM" id="SSF51905">
    <property type="entry name" value="FAD/NAD(P)-binding domain"/>
    <property type="match status" value="1"/>
</dbReference>
<evidence type="ECO:0000256" key="2">
    <source>
        <dbReference type="ARBA" id="ARBA00022630"/>
    </source>
</evidence>
<keyword evidence="8" id="KW-1185">Reference proteome</keyword>
<evidence type="ECO:0000313" key="7">
    <source>
        <dbReference type="EMBL" id="NAS20328.1"/>
    </source>
</evidence>
<sequence length="376" mass="39627">MRIAIIGAGLGGVTAATGLHLTGHDVTLYERAPELRETGTGIVVMPNGLAALDTLGLGAPLREHAAPTAQGGLRDRAGRPLLVTDAAKAQERYGPTVVVDRAVLHQTLRERLPADRIRTGVAVGGLAEEPGRVLVDHVDAADAVVVADGIGSRLRARLFPAHPGTERTGRLDLRGTLGRIPGVDDLLTAILLDRHSGAMFGLFPMGSGGLYWFTDTPLPATVPGPEQAREQVAELMAGWHPAVPAVLRATAVADVHVDPITRLAKPLATYTTGRICLLGDAAHGMPPDLGQGASQAFEDAAALVRHLESATPAEAAERLGRYDAERRPRANRLMAASSRQSRLTTRTGPAAWLRDTLLRATPPSLAARQLASIWLA</sequence>
<dbReference type="Proteomes" id="UP000479526">
    <property type="component" value="Unassembled WGS sequence"/>
</dbReference>
<evidence type="ECO:0000259" key="6">
    <source>
        <dbReference type="Pfam" id="PF01494"/>
    </source>
</evidence>
<keyword evidence="5" id="KW-0503">Monooxygenase</keyword>
<accession>A0A7C9J5N6</accession>
<evidence type="ECO:0000256" key="4">
    <source>
        <dbReference type="ARBA" id="ARBA00023002"/>
    </source>
</evidence>
<dbReference type="PRINTS" id="PR00420">
    <property type="entry name" value="RNGMNOXGNASE"/>
</dbReference>
<keyword evidence="2" id="KW-0285">Flavoprotein</keyword>